<gene>
    <name evidence="7" type="primary">RPF2</name>
    <name evidence="7" type="ORF">EHS25_000150</name>
</gene>
<sequence length="326" mass="36419">MSMLRTIKPKNARVKRALDEREPKAVENEKTAIFVRGQNTSEKVRSAMKDLYALKRPHAVNFSRKNPIHPFEDASSLEFFASKNDASLFLTGLHSKKRPDNLVFTRMFDGRVLDMMELGIDQIKEMSEFESVKASVGVRPLMVFHSDLFDTHPTYQQLKSHLLDMYNGHPLAEIPLTTIEHVISITAGPASDVVPLPKVHLRVYTIKLLASGSRIPRVQLTEMGPSIDFSVRRIQEADSEMMKAALKRPKLAKTDVEKGLGKKRKNIETDEMGDRVGRLHVGKQDLNKMQGRKMKGLKVRKDKAASGGGADAEAGAGADEDMEGDE</sequence>
<evidence type="ECO:0000313" key="8">
    <source>
        <dbReference type="Proteomes" id="UP000279259"/>
    </source>
</evidence>
<dbReference type="GO" id="GO:0005730">
    <property type="term" value="C:nucleolus"/>
    <property type="evidence" value="ECO:0007669"/>
    <property type="project" value="UniProtKB-SubCell"/>
</dbReference>
<dbReference type="PANTHER" id="PTHR12728">
    <property type="entry name" value="BRIX DOMAIN CONTAINING PROTEIN"/>
    <property type="match status" value="1"/>
</dbReference>
<evidence type="ECO:0000313" key="7">
    <source>
        <dbReference type="EMBL" id="RSH95064.1"/>
    </source>
</evidence>
<evidence type="ECO:0000256" key="2">
    <source>
        <dbReference type="ARBA" id="ARBA00010782"/>
    </source>
</evidence>
<evidence type="ECO:0000256" key="1">
    <source>
        <dbReference type="ARBA" id="ARBA00004604"/>
    </source>
</evidence>
<protein>
    <recommendedName>
        <fullName evidence="4">Ribosome production factor 2 homolog</fullName>
    </recommendedName>
    <alternativeName>
        <fullName evidence="4">Ribosome biogenesis protein RPF2 homolog</fullName>
    </alternativeName>
</protein>
<proteinExistence type="inferred from homology"/>
<dbReference type="SMART" id="SM00879">
    <property type="entry name" value="Brix"/>
    <property type="match status" value="1"/>
</dbReference>
<organism evidence="7 8">
    <name type="scientific">Saitozyma podzolica</name>
    <dbReference type="NCBI Taxonomy" id="1890683"/>
    <lineage>
        <taxon>Eukaryota</taxon>
        <taxon>Fungi</taxon>
        <taxon>Dikarya</taxon>
        <taxon>Basidiomycota</taxon>
        <taxon>Agaricomycotina</taxon>
        <taxon>Tremellomycetes</taxon>
        <taxon>Tremellales</taxon>
        <taxon>Trimorphomycetaceae</taxon>
        <taxon>Saitozyma</taxon>
    </lineage>
</organism>
<feature type="compositionally biased region" description="Basic residues" evidence="5">
    <location>
        <begin position="290"/>
        <end position="301"/>
    </location>
</feature>
<evidence type="ECO:0000256" key="5">
    <source>
        <dbReference type="SAM" id="MobiDB-lite"/>
    </source>
</evidence>
<comment type="similarity">
    <text evidence="2 4">Belongs to the RPF2 family.</text>
</comment>
<dbReference type="PANTHER" id="PTHR12728:SF0">
    <property type="entry name" value="RIBOSOME PRODUCTION FACTOR 2 HOMOLOG"/>
    <property type="match status" value="1"/>
</dbReference>
<keyword evidence="3 4" id="KW-0539">Nucleus</keyword>
<keyword evidence="8" id="KW-1185">Reference proteome</keyword>
<accession>A0A427YV94</accession>
<dbReference type="PROSITE" id="PS50833">
    <property type="entry name" value="BRIX"/>
    <property type="match status" value="1"/>
</dbReference>
<dbReference type="AlphaFoldDB" id="A0A427YV94"/>
<name>A0A427YV94_9TREE</name>
<dbReference type="InterPro" id="IPR007109">
    <property type="entry name" value="Brix"/>
</dbReference>
<dbReference type="GO" id="GO:0000463">
    <property type="term" value="P:maturation of LSU-rRNA from tricistronic rRNA transcript (SSU-rRNA, 5.8S rRNA, LSU-rRNA)"/>
    <property type="evidence" value="ECO:0007669"/>
    <property type="project" value="TreeGrafter"/>
</dbReference>
<dbReference type="Proteomes" id="UP000279259">
    <property type="component" value="Unassembled WGS sequence"/>
</dbReference>
<feature type="domain" description="Brix" evidence="6">
    <location>
        <begin position="30"/>
        <end position="240"/>
    </location>
</feature>
<reference evidence="7 8" key="1">
    <citation type="submission" date="2018-11" db="EMBL/GenBank/DDBJ databases">
        <title>Genome sequence of Saitozyma podzolica DSM 27192.</title>
        <authorList>
            <person name="Aliyu H."/>
            <person name="Gorte O."/>
            <person name="Ochsenreither K."/>
        </authorList>
    </citation>
    <scope>NUCLEOTIDE SEQUENCE [LARGE SCALE GENOMIC DNA]</scope>
    <source>
        <strain evidence="7 8">DSM 27192</strain>
    </source>
</reference>
<dbReference type="EMBL" id="RSCD01000001">
    <property type="protein sequence ID" value="RSH95064.1"/>
    <property type="molecule type" value="Genomic_DNA"/>
</dbReference>
<dbReference type="GO" id="GO:0000027">
    <property type="term" value="P:ribosomal large subunit assembly"/>
    <property type="evidence" value="ECO:0007669"/>
    <property type="project" value="InterPro"/>
</dbReference>
<dbReference type="STRING" id="1890683.A0A427YV94"/>
<evidence type="ECO:0000256" key="4">
    <source>
        <dbReference type="RuleBase" id="RU367086"/>
    </source>
</evidence>
<feature type="region of interest" description="Disordered" evidence="5">
    <location>
        <begin position="283"/>
        <end position="326"/>
    </location>
</feature>
<dbReference type="OrthoDB" id="407658at2759"/>
<dbReference type="Pfam" id="PF04427">
    <property type="entry name" value="Brix"/>
    <property type="match status" value="1"/>
</dbReference>
<dbReference type="GO" id="GO:0019843">
    <property type="term" value="F:rRNA binding"/>
    <property type="evidence" value="ECO:0007669"/>
    <property type="project" value="UniProtKB-UniRule"/>
</dbReference>
<evidence type="ECO:0000256" key="3">
    <source>
        <dbReference type="ARBA" id="ARBA00023242"/>
    </source>
</evidence>
<dbReference type="InterPro" id="IPR039770">
    <property type="entry name" value="Rpf2"/>
</dbReference>
<comment type="subcellular location">
    <subcellularLocation>
        <location evidence="1 4">Nucleus</location>
        <location evidence="1 4">Nucleolus</location>
    </subcellularLocation>
</comment>
<evidence type="ECO:0000259" key="6">
    <source>
        <dbReference type="PROSITE" id="PS50833"/>
    </source>
</evidence>
<comment type="caution">
    <text evidence="7">The sequence shown here is derived from an EMBL/GenBank/DDBJ whole genome shotgun (WGS) entry which is preliminary data.</text>
</comment>